<reference evidence="2 3" key="1">
    <citation type="journal article" date="2023" name="Life. Sci Alliance">
        <title>Evolutionary insights into 3D genome organization and epigenetic landscape of Vigna mungo.</title>
        <authorList>
            <person name="Junaid A."/>
            <person name="Singh B."/>
            <person name="Bhatia S."/>
        </authorList>
    </citation>
    <scope>NUCLEOTIDE SEQUENCE [LARGE SCALE GENOMIC DNA]</scope>
    <source>
        <strain evidence="2">Urdbean</strain>
    </source>
</reference>
<accession>A0AAQ3RSA0</accession>
<keyword evidence="1" id="KW-1133">Transmembrane helix</keyword>
<name>A0AAQ3RSA0_VIGMU</name>
<evidence type="ECO:0008006" key="4">
    <source>
        <dbReference type="Google" id="ProtNLM"/>
    </source>
</evidence>
<evidence type="ECO:0000313" key="2">
    <source>
        <dbReference type="EMBL" id="WVZ02689.1"/>
    </source>
</evidence>
<keyword evidence="1" id="KW-0472">Membrane</keyword>
<protein>
    <recommendedName>
        <fullName evidence="4">Transmembrane protein</fullName>
    </recommendedName>
</protein>
<gene>
    <name evidence="2" type="ORF">V8G54_023495</name>
</gene>
<feature type="transmembrane region" description="Helical" evidence="1">
    <location>
        <begin position="55"/>
        <end position="76"/>
    </location>
</feature>
<dbReference type="EMBL" id="CP144694">
    <property type="protein sequence ID" value="WVZ02689.1"/>
    <property type="molecule type" value="Genomic_DNA"/>
</dbReference>
<dbReference type="AlphaFoldDB" id="A0AAQ3RSA0"/>
<sequence length="102" mass="10422">MLDSGSVSKAFPNSASLHFLLSNVCSAVRSSFTSASTAACGVSSTSALATSFPCFLASFFIFLSLALFSALVSFTIPSSALASSAVPSSLRSFSDTAFEAVR</sequence>
<evidence type="ECO:0000313" key="3">
    <source>
        <dbReference type="Proteomes" id="UP001374535"/>
    </source>
</evidence>
<keyword evidence="1" id="KW-0812">Transmembrane</keyword>
<organism evidence="2 3">
    <name type="scientific">Vigna mungo</name>
    <name type="common">Black gram</name>
    <name type="synonym">Phaseolus mungo</name>
    <dbReference type="NCBI Taxonomy" id="3915"/>
    <lineage>
        <taxon>Eukaryota</taxon>
        <taxon>Viridiplantae</taxon>
        <taxon>Streptophyta</taxon>
        <taxon>Embryophyta</taxon>
        <taxon>Tracheophyta</taxon>
        <taxon>Spermatophyta</taxon>
        <taxon>Magnoliopsida</taxon>
        <taxon>eudicotyledons</taxon>
        <taxon>Gunneridae</taxon>
        <taxon>Pentapetalae</taxon>
        <taxon>rosids</taxon>
        <taxon>fabids</taxon>
        <taxon>Fabales</taxon>
        <taxon>Fabaceae</taxon>
        <taxon>Papilionoideae</taxon>
        <taxon>50 kb inversion clade</taxon>
        <taxon>NPAAA clade</taxon>
        <taxon>indigoferoid/millettioid clade</taxon>
        <taxon>Phaseoleae</taxon>
        <taxon>Vigna</taxon>
    </lineage>
</organism>
<evidence type="ECO:0000256" key="1">
    <source>
        <dbReference type="SAM" id="Phobius"/>
    </source>
</evidence>
<dbReference type="Proteomes" id="UP001374535">
    <property type="component" value="Chromosome 7"/>
</dbReference>
<proteinExistence type="predicted"/>
<keyword evidence="3" id="KW-1185">Reference proteome</keyword>